<proteinExistence type="predicted"/>
<dbReference type="Pfam" id="PF00561">
    <property type="entry name" value="Abhydrolase_1"/>
    <property type="match status" value="1"/>
</dbReference>
<accession>A0A4Z1HZJ6</accession>
<organism evidence="2 3">
    <name type="scientific">Botryotinia convoluta</name>
    <dbReference type="NCBI Taxonomy" id="54673"/>
    <lineage>
        <taxon>Eukaryota</taxon>
        <taxon>Fungi</taxon>
        <taxon>Dikarya</taxon>
        <taxon>Ascomycota</taxon>
        <taxon>Pezizomycotina</taxon>
        <taxon>Leotiomycetes</taxon>
        <taxon>Helotiales</taxon>
        <taxon>Sclerotiniaceae</taxon>
        <taxon>Botryotinia</taxon>
    </lineage>
</organism>
<dbReference type="Gene3D" id="3.40.50.1820">
    <property type="entry name" value="alpha/beta hydrolase"/>
    <property type="match status" value="1"/>
</dbReference>
<dbReference type="InterPro" id="IPR029058">
    <property type="entry name" value="AB_hydrolase_fold"/>
</dbReference>
<dbReference type="InterPro" id="IPR050471">
    <property type="entry name" value="AB_hydrolase"/>
</dbReference>
<keyword evidence="3" id="KW-1185">Reference proteome</keyword>
<dbReference type="SUPFAM" id="SSF53474">
    <property type="entry name" value="alpha/beta-Hydrolases"/>
    <property type="match status" value="1"/>
</dbReference>
<evidence type="ECO:0000259" key="1">
    <source>
        <dbReference type="Pfam" id="PF00561"/>
    </source>
</evidence>
<dbReference type="Proteomes" id="UP000297527">
    <property type="component" value="Unassembled WGS sequence"/>
</dbReference>
<evidence type="ECO:0000313" key="3">
    <source>
        <dbReference type="Proteomes" id="UP000297527"/>
    </source>
</evidence>
<protein>
    <recommendedName>
        <fullName evidence="1">AB hydrolase-1 domain-containing protein</fullName>
    </recommendedName>
</protein>
<dbReference type="OrthoDB" id="408373at2759"/>
<sequence length="352" mass="39001">MSTSGQAPILVLDLTRSCSLHFITIISRTVQNDKPFTSPPFLINGLSYIPPPSAKAFEEEFAGILPPGKDIQSSRGTIHYYDFNPSSSSNAKKVLIIHGIGTSAIGIAPLARQLAASGSHVVIYDLWGHGNSSTPLEAHTPALMHMQIFEVLSHLGWNKAHFVGFSLGGSILATFAAVYSHVVESAVVVAGAGLWKKKNSGWWNKLQKDGDWIVDEESDHTIIEELESFALSNRNWKEAIQQGEFVSEPIEQWQRENHKGHEASVVSIFRYGNVFDQNESYRKLIESGIKILVIVGEFDSSFPPEFVKRELGELGWGEEILQVDGAGHSLVRTHERVAGGFIEEFWEREFGM</sequence>
<dbReference type="EMBL" id="PQXN01000105">
    <property type="protein sequence ID" value="TGO54561.1"/>
    <property type="molecule type" value="Genomic_DNA"/>
</dbReference>
<dbReference type="InterPro" id="IPR000073">
    <property type="entry name" value="AB_hydrolase_1"/>
</dbReference>
<dbReference type="AlphaFoldDB" id="A0A4Z1HZJ6"/>
<dbReference type="PANTHER" id="PTHR43433:SF10">
    <property type="entry name" value="AB HYDROLASE-1 DOMAIN-CONTAINING PROTEIN"/>
    <property type="match status" value="1"/>
</dbReference>
<evidence type="ECO:0000313" key="2">
    <source>
        <dbReference type="EMBL" id="TGO54561.1"/>
    </source>
</evidence>
<dbReference type="PANTHER" id="PTHR43433">
    <property type="entry name" value="HYDROLASE, ALPHA/BETA FOLD FAMILY PROTEIN"/>
    <property type="match status" value="1"/>
</dbReference>
<reference evidence="2 3" key="1">
    <citation type="submission" date="2017-12" db="EMBL/GenBank/DDBJ databases">
        <title>Comparative genomics of Botrytis spp.</title>
        <authorList>
            <person name="Valero-Jimenez C.A."/>
            <person name="Tapia P."/>
            <person name="Veloso J."/>
            <person name="Silva-Moreno E."/>
            <person name="Staats M."/>
            <person name="Valdes J.H."/>
            <person name="Van Kan J.A.L."/>
        </authorList>
    </citation>
    <scope>NUCLEOTIDE SEQUENCE [LARGE SCALE GENOMIC DNA]</scope>
    <source>
        <strain evidence="2 3">MUCL11595</strain>
    </source>
</reference>
<comment type="caution">
    <text evidence="2">The sequence shown here is derived from an EMBL/GenBank/DDBJ whole genome shotgun (WGS) entry which is preliminary data.</text>
</comment>
<gene>
    <name evidence="2" type="ORF">BCON_0105g00220</name>
</gene>
<feature type="domain" description="AB hydrolase-1" evidence="1">
    <location>
        <begin position="94"/>
        <end position="330"/>
    </location>
</feature>
<name>A0A4Z1HZJ6_9HELO</name>